<dbReference type="PATRIC" id="fig|1244083.3.peg.2075"/>
<name>M5II64_9BACT</name>
<evidence type="ECO:0000313" key="1">
    <source>
        <dbReference type="EMBL" id="EKU10505.1"/>
    </source>
</evidence>
<dbReference type="PROSITE" id="PS51257">
    <property type="entry name" value="PROKAR_LIPOPROTEIN"/>
    <property type="match status" value="1"/>
</dbReference>
<reference evidence="1 2" key="1">
    <citation type="journal article" date="2013" name="Genome Announc.">
        <title>Genome Sequence of Campylobacter showae UNSWCD, Isolated from a Patient with Crohn's Disease.</title>
        <authorList>
            <person name="Tay A.P."/>
            <person name="Kaakoush N.O."/>
            <person name="Deshpande N.P."/>
            <person name="Chen Z."/>
            <person name="Mitchell H."/>
            <person name="Wilkins M.R."/>
        </authorList>
    </citation>
    <scope>NUCLEOTIDE SEQUENCE [LARGE SCALE GENOMIC DNA]</scope>
    <source>
        <strain evidence="1 2">CSUNSWCD</strain>
    </source>
</reference>
<organism evidence="1 2">
    <name type="scientific">Campylobacter showae CSUNSWCD</name>
    <dbReference type="NCBI Taxonomy" id="1244083"/>
    <lineage>
        <taxon>Bacteria</taxon>
        <taxon>Pseudomonadati</taxon>
        <taxon>Campylobacterota</taxon>
        <taxon>Epsilonproteobacteria</taxon>
        <taxon>Campylobacterales</taxon>
        <taxon>Campylobacteraceae</taxon>
        <taxon>Campylobacter</taxon>
    </lineage>
</organism>
<dbReference type="EMBL" id="AMZQ01000012">
    <property type="protein sequence ID" value="EKU10505.1"/>
    <property type="molecule type" value="Genomic_DNA"/>
</dbReference>
<gene>
    <name evidence="1" type="ORF">CSUNSWCD_831</name>
</gene>
<protein>
    <submittedName>
        <fullName evidence="1">Uncharacterized protein</fullName>
    </submittedName>
</protein>
<sequence>MSRLPCFCQISTLLLACLMPRARIIKATNLRLFLLNLIVLKSKYLKVTLTKRTKYYSLS</sequence>
<dbReference type="STRING" id="1244083.CSUNSWCD_831"/>
<proteinExistence type="predicted"/>
<comment type="caution">
    <text evidence="1">The sequence shown here is derived from an EMBL/GenBank/DDBJ whole genome shotgun (WGS) entry which is preliminary data.</text>
</comment>
<dbReference type="AlphaFoldDB" id="M5II64"/>
<evidence type="ECO:0000313" key="2">
    <source>
        <dbReference type="Proteomes" id="UP000011939"/>
    </source>
</evidence>
<dbReference type="Proteomes" id="UP000011939">
    <property type="component" value="Unassembled WGS sequence"/>
</dbReference>
<accession>M5II64</accession>